<evidence type="ECO:0000256" key="2">
    <source>
        <dbReference type="ARBA" id="ARBA00005381"/>
    </source>
</evidence>
<dbReference type="GO" id="GO:0030313">
    <property type="term" value="C:cell envelope"/>
    <property type="evidence" value="ECO:0007669"/>
    <property type="project" value="UniProtKB-SubCell"/>
</dbReference>
<protein>
    <submittedName>
        <fullName evidence="10">HAMP domain-containing protein</fullName>
    </submittedName>
</protein>
<evidence type="ECO:0000256" key="6">
    <source>
        <dbReference type="ARBA" id="ARBA00023136"/>
    </source>
</evidence>
<name>A0A6P1BRR8_9BRAD</name>
<comment type="similarity">
    <text evidence="2">Belongs to the adenylyl cyclase class-3 family.</text>
</comment>
<dbReference type="SUPFAM" id="SSF55073">
    <property type="entry name" value="Nucleotide cyclase"/>
    <property type="match status" value="1"/>
</dbReference>
<dbReference type="InterPro" id="IPR003660">
    <property type="entry name" value="HAMP_dom"/>
</dbReference>
<evidence type="ECO:0000256" key="1">
    <source>
        <dbReference type="ARBA" id="ARBA00004196"/>
    </source>
</evidence>
<dbReference type="InterPro" id="IPR029787">
    <property type="entry name" value="Nucleotide_cyclase"/>
</dbReference>
<keyword evidence="11" id="KW-1185">Reference proteome</keyword>
<dbReference type="Pfam" id="PF00672">
    <property type="entry name" value="HAMP"/>
    <property type="match status" value="1"/>
</dbReference>
<evidence type="ECO:0000313" key="9">
    <source>
        <dbReference type="EMBL" id="NEV01204.1"/>
    </source>
</evidence>
<evidence type="ECO:0000313" key="10">
    <source>
        <dbReference type="EMBL" id="NEV01207.1"/>
    </source>
</evidence>
<reference evidence="10 11" key="1">
    <citation type="journal article" date="2020" name="Arch. Microbiol.">
        <title>Bradyrhizobium uaiense sp. nov., a new highly efficient cowpea symbiont.</title>
        <authorList>
            <person name="Cabral Michel D."/>
            <person name="Azarias Guimaraes A."/>
            <person name="Martins da Costa E."/>
            <person name="Soares de Carvalho T."/>
            <person name="Balsanelli E."/>
            <person name="Willems A."/>
            <person name="Maltempi de Souza E."/>
            <person name="de Souza Moreira F.M."/>
        </authorList>
    </citation>
    <scope>NUCLEOTIDE SEQUENCE [LARGE SCALE GENOMIC DNA]</scope>
    <source>
        <strain evidence="10 11">UFLA 03-164</strain>
    </source>
</reference>
<keyword evidence="3" id="KW-1003">Cell membrane</keyword>
<evidence type="ECO:0000259" key="8">
    <source>
        <dbReference type="PROSITE" id="PS50885"/>
    </source>
</evidence>
<gene>
    <name evidence="9" type="ORF">FNJ47_36765</name>
    <name evidence="10" type="ORF">FNJ47_36790</name>
</gene>
<evidence type="ECO:0000259" key="7">
    <source>
        <dbReference type="PROSITE" id="PS50125"/>
    </source>
</evidence>
<dbReference type="Gene3D" id="6.10.340.10">
    <property type="match status" value="1"/>
</dbReference>
<dbReference type="Pfam" id="PF00211">
    <property type="entry name" value="Guanylate_cyc"/>
    <property type="match status" value="1"/>
</dbReference>
<dbReference type="AlphaFoldDB" id="A0A6P1BRR8"/>
<evidence type="ECO:0000256" key="5">
    <source>
        <dbReference type="ARBA" id="ARBA00022989"/>
    </source>
</evidence>
<dbReference type="Proteomes" id="UP000468531">
    <property type="component" value="Unassembled WGS sequence"/>
</dbReference>
<dbReference type="Gene3D" id="3.30.70.1230">
    <property type="entry name" value="Nucleotide cyclase"/>
    <property type="match status" value="1"/>
</dbReference>
<accession>A0A6P1BRR8</accession>
<feature type="domain" description="HAMP" evidence="8">
    <location>
        <begin position="222"/>
        <end position="274"/>
    </location>
</feature>
<dbReference type="GO" id="GO:0016020">
    <property type="term" value="C:membrane"/>
    <property type="evidence" value="ECO:0007669"/>
    <property type="project" value="InterPro"/>
</dbReference>
<dbReference type="GO" id="GO:0004016">
    <property type="term" value="F:adenylate cyclase activity"/>
    <property type="evidence" value="ECO:0007669"/>
    <property type="project" value="UniProtKB-ARBA"/>
</dbReference>
<feature type="domain" description="Guanylate cyclase" evidence="7">
    <location>
        <begin position="305"/>
        <end position="443"/>
    </location>
</feature>
<evidence type="ECO:0000256" key="3">
    <source>
        <dbReference type="ARBA" id="ARBA00022475"/>
    </source>
</evidence>
<dbReference type="FunFam" id="3.30.70.1230:FF:000016">
    <property type="entry name" value="Adenylate/guanylate cyclase domain-containing protein"/>
    <property type="match status" value="1"/>
</dbReference>
<dbReference type="PROSITE" id="PS50885">
    <property type="entry name" value="HAMP"/>
    <property type="match status" value="1"/>
</dbReference>
<dbReference type="GO" id="GO:0035556">
    <property type="term" value="P:intracellular signal transduction"/>
    <property type="evidence" value="ECO:0007669"/>
    <property type="project" value="InterPro"/>
</dbReference>
<comment type="subcellular location">
    <subcellularLocation>
        <location evidence="1">Cell envelope</location>
    </subcellularLocation>
</comment>
<dbReference type="CDD" id="cd07302">
    <property type="entry name" value="CHD"/>
    <property type="match status" value="1"/>
</dbReference>
<keyword evidence="6" id="KW-0472">Membrane</keyword>
<evidence type="ECO:0000256" key="4">
    <source>
        <dbReference type="ARBA" id="ARBA00022692"/>
    </source>
</evidence>
<comment type="caution">
    <text evidence="10">The sequence shown here is derived from an EMBL/GenBank/DDBJ whole genome shotgun (WGS) entry which is preliminary data.</text>
</comment>
<dbReference type="SMART" id="SM00304">
    <property type="entry name" value="HAMP"/>
    <property type="match status" value="1"/>
</dbReference>
<dbReference type="SUPFAM" id="SSF158472">
    <property type="entry name" value="HAMP domain-like"/>
    <property type="match status" value="1"/>
</dbReference>
<dbReference type="EMBL" id="VKHP01000224">
    <property type="protein sequence ID" value="NEV01204.1"/>
    <property type="molecule type" value="Genomic_DNA"/>
</dbReference>
<dbReference type="SMART" id="SM00044">
    <property type="entry name" value="CYCc"/>
    <property type="match status" value="1"/>
</dbReference>
<evidence type="ECO:0000313" key="11">
    <source>
        <dbReference type="Proteomes" id="UP000468531"/>
    </source>
</evidence>
<dbReference type="InterPro" id="IPR050697">
    <property type="entry name" value="Adenylyl/Guanylyl_Cyclase_3/4"/>
</dbReference>
<dbReference type="EMBL" id="VKHP01000224">
    <property type="protein sequence ID" value="NEV01207.1"/>
    <property type="molecule type" value="Genomic_DNA"/>
</dbReference>
<keyword evidence="4" id="KW-0812">Transmembrane</keyword>
<dbReference type="CDD" id="cd06225">
    <property type="entry name" value="HAMP"/>
    <property type="match status" value="1"/>
</dbReference>
<dbReference type="PROSITE" id="PS50125">
    <property type="entry name" value="GUANYLATE_CYCLASE_2"/>
    <property type="match status" value="1"/>
</dbReference>
<dbReference type="RefSeq" id="WP_163160734.1">
    <property type="nucleotide sequence ID" value="NZ_VKHP01000224.1"/>
</dbReference>
<keyword evidence="5" id="KW-1133">Transmembrane helix</keyword>
<sequence>MTIRKKFFLLAGILLALFGAVVGALAYTQKLDRDQLANIYQYELPLSNLIAEFDVDTDRYELRILRVLRSDFTPDEHKAAAAEIKALADEMRSTVTTSDALVAKAIRDTSYDADDRIELARIGGVLKYLERSLEEFITVGETTLAAAEAGKREEARQTSLGFARFAQAFGPDLSQIRHDLSDLTSRSTNTVLGRQRLNAYLSFALFVAACALGLGISAVGSTRVVAGLRQLVASTRAVEVGGDVQPVSIRTRDEVGELAQAFNRMLEELRERDRLKDTFGKFLDPRLVSRLIASGADQAERRNLSIFFSDIKHFTGISEQLTAGTIVNLLNEYFGTIANVIHANRGIIDKYIGDAVMAFWVAPFSAGDDHARDACCAALAQQQAVSVLRSRLPEITGMRRNAPELVIRMGIATGDAVVGTIGSEAARSYTVIGDSVNLASRLEGLNKVYGTLILISEETYRLAQADIEARELDFITVAGKTEPVRIYELMAPAGQLEPAQSELREKFATVLVAYRKQDWDGALAAIEECLQIAPDDGPAQAFLQRIGLLRSDPPGPAWDGIWHHLKK</sequence>
<dbReference type="GO" id="GO:0006171">
    <property type="term" value="P:cAMP biosynthetic process"/>
    <property type="evidence" value="ECO:0007669"/>
    <property type="project" value="TreeGrafter"/>
</dbReference>
<dbReference type="PANTHER" id="PTHR43081">
    <property type="entry name" value="ADENYLATE CYCLASE, TERMINAL-DIFFERENTIATION SPECIFIC-RELATED"/>
    <property type="match status" value="1"/>
</dbReference>
<dbReference type="PANTHER" id="PTHR43081:SF1">
    <property type="entry name" value="ADENYLATE CYCLASE, TERMINAL-DIFFERENTIATION SPECIFIC"/>
    <property type="match status" value="1"/>
</dbReference>
<dbReference type="InterPro" id="IPR001054">
    <property type="entry name" value="A/G_cyclase"/>
</dbReference>
<organism evidence="10 11">
    <name type="scientific">Bradyrhizobium uaiense</name>
    <dbReference type="NCBI Taxonomy" id="2594946"/>
    <lineage>
        <taxon>Bacteria</taxon>
        <taxon>Pseudomonadati</taxon>
        <taxon>Pseudomonadota</taxon>
        <taxon>Alphaproteobacteria</taxon>
        <taxon>Hyphomicrobiales</taxon>
        <taxon>Nitrobacteraceae</taxon>
        <taxon>Bradyrhizobium</taxon>
    </lineage>
</organism>
<proteinExistence type="inferred from homology"/>